<evidence type="ECO:0000256" key="1">
    <source>
        <dbReference type="ARBA" id="ARBA00004273"/>
    </source>
</evidence>
<evidence type="ECO:0000313" key="15">
    <source>
        <dbReference type="EMBL" id="PNR46441.1"/>
    </source>
</evidence>
<dbReference type="InterPro" id="IPR018247">
    <property type="entry name" value="EF_Hand_1_Ca_BS"/>
</dbReference>
<keyword evidence="8" id="KW-0106">Calcium</keyword>
<dbReference type="Gene3D" id="1.10.238.10">
    <property type="entry name" value="EF-hand"/>
    <property type="match status" value="2"/>
</dbReference>
<dbReference type="GO" id="GO:0005509">
    <property type="term" value="F:calcium ion binding"/>
    <property type="evidence" value="ECO:0000318"/>
    <property type="project" value="GO_Central"/>
</dbReference>
<protein>
    <recommendedName>
        <fullName evidence="14">EF-hand domain-containing protein</fullName>
    </recommendedName>
</protein>
<dbReference type="AlphaFoldDB" id="A0A2K1JY40"/>
<evidence type="ECO:0000256" key="13">
    <source>
        <dbReference type="ARBA" id="ARBA00038333"/>
    </source>
</evidence>
<feature type="domain" description="EF-hand" evidence="14">
    <location>
        <begin position="434"/>
        <end position="469"/>
    </location>
</feature>
<dbReference type="GO" id="GO:0005758">
    <property type="term" value="C:mitochondrial intermembrane space"/>
    <property type="evidence" value="ECO:0007669"/>
    <property type="project" value="UniProtKB-SubCell"/>
</dbReference>
<evidence type="ECO:0000256" key="7">
    <source>
        <dbReference type="ARBA" id="ARBA00022792"/>
    </source>
</evidence>
<name>A0A2K1JY40_PHYPA</name>
<feature type="domain" description="EF-hand" evidence="14">
    <location>
        <begin position="240"/>
        <end position="275"/>
    </location>
</feature>
<keyword evidence="17" id="KW-1185">Reference proteome</keyword>
<dbReference type="Gramene" id="Pp3c10_7560V3.1">
    <property type="protein sequence ID" value="Pp3c10_7560V3.1"/>
    <property type="gene ID" value="Pp3c10_7560"/>
</dbReference>
<dbReference type="Proteomes" id="UP000006727">
    <property type="component" value="Chromosome 10"/>
</dbReference>
<evidence type="ECO:0000256" key="12">
    <source>
        <dbReference type="ARBA" id="ARBA00023136"/>
    </source>
</evidence>
<dbReference type="KEGG" id="ppp:112287268"/>
<dbReference type="STRING" id="3218.A0A2K1JY40"/>
<dbReference type="PANTHER" id="PTHR12294">
    <property type="entry name" value="EF HAND DOMAIN FAMILY A1,A2-RELATED"/>
    <property type="match status" value="1"/>
</dbReference>
<evidence type="ECO:0000256" key="9">
    <source>
        <dbReference type="ARBA" id="ARBA00022946"/>
    </source>
</evidence>
<dbReference type="RefSeq" id="XP_024385893.1">
    <property type="nucleotide sequence ID" value="XM_024530125.2"/>
</dbReference>
<dbReference type="InterPro" id="IPR039800">
    <property type="entry name" value="MICU1/2/3"/>
</dbReference>
<comment type="subcellular location">
    <subcellularLocation>
        <location evidence="1">Mitochondrion inner membrane</location>
    </subcellularLocation>
    <subcellularLocation>
        <location evidence="2">Mitochondrion intermembrane space</location>
    </subcellularLocation>
</comment>
<sequence length="498" mass="55467">MRSMHCRALLRVLAEQRLLTSQNETSAVLRRAIAPECKGVSSFLSRQVDSGADRCSQWLPAMASVGECGNSRNSSSQPLFAMWGAAFLAGGVALAVSGSDGVVSAEGAELPAASPMGKRPESKLAKPTFFLSEAFRRRIFFNYERRLRLRSTPEKVFEYFSSVRQDDGQLFMTAGDLMRAAVPVFPPSGSDVVREGYLGGERPPGDLKCSPSKFFMLFDTDGDGLISFYEFIFFITLLSVPEKNFSATFRMFDLDGDGMIDRDEFKKVMTWVRERTRVGKSHAHGLRTGFSVSGDVEDAGLVHLFFGSDGKRQLPRAQFEKFLKDLHDEIIRLEFAHYDFENRGSISAMDFGLSMTASADLSKMNHYLDRVQDLAHDPHFSSIRITLEEFIQFAQLRKKIPVMALAISSFGRIQGTLSKSDVQRAAAKICHTPISDAVVDVIFHIFDTDGDGVLSMEEFLSVLQQRERELIDPSDTGIIQFIKCLGKCAGNCQKPWTI</sequence>
<evidence type="ECO:0000256" key="5">
    <source>
        <dbReference type="ARBA" id="ARBA00022723"/>
    </source>
</evidence>
<evidence type="ECO:0000256" key="6">
    <source>
        <dbReference type="ARBA" id="ARBA00022737"/>
    </source>
</evidence>
<dbReference type="PaxDb" id="3218-PP1S58_59V6.1"/>
<dbReference type="FunCoup" id="A0A2K1JY40">
    <property type="interactions" value="2485"/>
</dbReference>
<dbReference type="SMART" id="SM00054">
    <property type="entry name" value="EFh"/>
    <property type="match status" value="3"/>
</dbReference>
<dbReference type="PROSITE" id="PS50222">
    <property type="entry name" value="EF_HAND_2"/>
    <property type="match status" value="2"/>
</dbReference>
<keyword evidence="6" id="KW-0677">Repeat</keyword>
<organism evidence="15">
    <name type="scientific">Physcomitrium patens</name>
    <name type="common">Spreading-leaved earth moss</name>
    <name type="synonym">Physcomitrella patens</name>
    <dbReference type="NCBI Taxonomy" id="3218"/>
    <lineage>
        <taxon>Eukaryota</taxon>
        <taxon>Viridiplantae</taxon>
        <taxon>Streptophyta</taxon>
        <taxon>Embryophyta</taxon>
        <taxon>Bryophyta</taxon>
        <taxon>Bryophytina</taxon>
        <taxon>Bryopsida</taxon>
        <taxon>Funariidae</taxon>
        <taxon>Funariales</taxon>
        <taxon>Funariaceae</taxon>
        <taxon>Physcomitrium</taxon>
    </lineage>
</organism>
<gene>
    <name evidence="16" type="primary">LOC112287268</name>
    <name evidence="15" type="ORF">PHYPA_013560</name>
</gene>
<dbReference type="Pfam" id="PF13499">
    <property type="entry name" value="EF-hand_7"/>
    <property type="match status" value="2"/>
</dbReference>
<keyword evidence="12" id="KW-0472">Membrane</keyword>
<keyword evidence="10" id="KW-0406">Ion transport</keyword>
<dbReference type="EnsemblPlants" id="Pp3c10_7560V3.2">
    <property type="protein sequence ID" value="Pp3c10_7560V3.2"/>
    <property type="gene ID" value="Pp3c10_7560"/>
</dbReference>
<evidence type="ECO:0000256" key="2">
    <source>
        <dbReference type="ARBA" id="ARBA00004569"/>
    </source>
</evidence>
<dbReference type="InterPro" id="IPR002048">
    <property type="entry name" value="EF_hand_dom"/>
</dbReference>
<reference evidence="15 17" key="2">
    <citation type="journal article" date="2018" name="Plant J.">
        <title>The Physcomitrella patens chromosome-scale assembly reveals moss genome structure and evolution.</title>
        <authorList>
            <person name="Lang D."/>
            <person name="Ullrich K.K."/>
            <person name="Murat F."/>
            <person name="Fuchs J."/>
            <person name="Jenkins J."/>
            <person name="Haas F.B."/>
            <person name="Piednoel M."/>
            <person name="Gundlach H."/>
            <person name="Van Bel M."/>
            <person name="Meyberg R."/>
            <person name="Vives C."/>
            <person name="Morata J."/>
            <person name="Symeonidi A."/>
            <person name="Hiss M."/>
            <person name="Muchero W."/>
            <person name="Kamisugi Y."/>
            <person name="Saleh O."/>
            <person name="Blanc G."/>
            <person name="Decker E.L."/>
            <person name="van Gessel N."/>
            <person name="Grimwood J."/>
            <person name="Hayes R.D."/>
            <person name="Graham S.W."/>
            <person name="Gunter L.E."/>
            <person name="McDaniel S.F."/>
            <person name="Hoernstein S.N.W."/>
            <person name="Larsson A."/>
            <person name="Li F.W."/>
            <person name="Perroud P.F."/>
            <person name="Phillips J."/>
            <person name="Ranjan P."/>
            <person name="Rokshar D.S."/>
            <person name="Rothfels C.J."/>
            <person name="Schneider L."/>
            <person name="Shu S."/>
            <person name="Stevenson D.W."/>
            <person name="Thummler F."/>
            <person name="Tillich M."/>
            <person name="Villarreal Aguilar J.C."/>
            <person name="Widiez T."/>
            <person name="Wong G.K."/>
            <person name="Wymore A."/>
            <person name="Zhang Y."/>
            <person name="Zimmer A.D."/>
            <person name="Quatrano R.S."/>
            <person name="Mayer K.F.X."/>
            <person name="Goodstein D."/>
            <person name="Casacuberta J.M."/>
            <person name="Vandepoele K."/>
            <person name="Reski R."/>
            <person name="Cuming A.C."/>
            <person name="Tuskan G.A."/>
            <person name="Maumus F."/>
            <person name="Salse J."/>
            <person name="Schmutz J."/>
            <person name="Rensing S.A."/>
        </authorList>
    </citation>
    <scope>NUCLEOTIDE SEQUENCE [LARGE SCALE GENOMIC DNA]</scope>
    <source>
        <strain evidence="16 17">cv. Gransden 2004</strain>
    </source>
</reference>
<dbReference type="EMBL" id="ABEU02000010">
    <property type="protein sequence ID" value="PNR46441.1"/>
    <property type="molecule type" value="Genomic_DNA"/>
</dbReference>
<keyword evidence="7" id="KW-0999">Mitochondrion inner membrane</keyword>
<dbReference type="PROSITE" id="PS00018">
    <property type="entry name" value="EF_HAND_1"/>
    <property type="match status" value="2"/>
</dbReference>
<dbReference type="InterPro" id="IPR011992">
    <property type="entry name" value="EF-hand-dom_pair"/>
</dbReference>
<dbReference type="EnsemblPlants" id="Pp3c10_7560V3.1">
    <property type="protein sequence ID" value="Pp3c10_7560V3.1"/>
    <property type="gene ID" value="Pp3c10_7560"/>
</dbReference>
<dbReference type="GO" id="GO:0051560">
    <property type="term" value="P:mitochondrial calcium ion homeostasis"/>
    <property type="evidence" value="ECO:0000318"/>
    <property type="project" value="GO_Central"/>
</dbReference>
<evidence type="ECO:0000259" key="14">
    <source>
        <dbReference type="PROSITE" id="PS50222"/>
    </source>
</evidence>
<dbReference type="OMA" id="DEPAYPM"/>
<proteinExistence type="inferred from homology"/>
<keyword evidence="9" id="KW-0809">Transit peptide</keyword>
<keyword evidence="4" id="KW-0109">Calcium transport</keyword>
<comment type="similarity">
    <text evidence="13">Belongs to the MICU1 family. MICU1 subfamily.</text>
</comment>
<dbReference type="CDD" id="cd00051">
    <property type="entry name" value="EFh"/>
    <property type="match status" value="1"/>
</dbReference>
<evidence type="ECO:0000256" key="8">
    <source>
        <dbReference type="ARBA" id="ARBA00022837"/>
    </source>
</evidence>
<dbReference type="GeneID" id="112287268"/>
<dbReference type="SUPFAM" id="SSF47473">
    <property type="entry name" value="EF-hand"/>
    <property type="match status" value="1"/>
</dbReference>
<dbReference type="GO" id="GO:0036444">
    <property type="term" value="P:calcium import into the mitochondrion"/>
    <property type="evidence" value="ECO:0000318"/>
    <property type="project" value="GO_Central"/>
</dbReference>
<evidence type="ECO:0000313" key="16">
    <source>
        <dbReference type="EnsemblPlants" id="Pp3c10_7560V3.1"/>
    </source>
</evidence>
<reference evidence="16" key="3">
    <citation type="submission" date="2020-12" db="UniProtKB">
        <authorList>
            <consortium name="EnsemblPlants"/>
        </authorList>
    </citation>
    <scope>IDENTIFICATION</scope>
</reference>
<evidence type="ECO:0000256" key="4">
    <source>
        <dbReference type="ARBA" id="ARBA00022568"/>
    </source>
</evidence>
<dbReference type="CDD" id="cd15900">
    <property type="entry name" value="EFh_MICU"/>
    <property type="match status" value="1"/>
</dbReference>
<evidence type="ECO:0000256" key="11">
    <source>
        <dbReference type="ARBA" id="ARBA00023128"/>
    </source>
</evidence>
<dbReference type="PANTHER" id="PTHR12294:SF1">
    <property type="entry name" value="CALCIUM UPTAKE PROTEIN 1, MITOCHONDRIAL"/>
    <property type="match status" value="1"/>
</dbReference>
<keyword evidence="11" id="KW-0496">Mitochondrion</keyword>
<keyword evidence="5" id="KW-0479">Metal-binding</keyword>
<evidence type="ECO:0000313" key="17">
    <source>
        <dbReference type="Proteomes" id="UP000006727"/>
    </source>
</evidence>
<dbReference type="Gramene" id="Pp3c10_7560V3.2">
    <property type="protein sequence ID" value="Pp3c10_7560V3.2"/>
    <property type="gene ID" value="Pp3c10_7560"/>
</dbReference>
<reference evidence="15 17" key="1">
    <citation type="journal article" date="2008" name="Science">
        <title>The Physcomitrella genome reveals evolutionary insights into the conquest of land by plants.</title>
        <authorList>
            <person name="Rensing S."/>
            <person name="Lang D."/>
            <person name="Zimmer A."/>
            <person name="Terry A."/>
            <person name="Salamov A."/>
            <person name="Shapiro H."/>
            <person name="Nishiyama T."/>
            <person name="Perroud P.-F."/>
            <person name="Lindquist E."/>
            <person name="Kamisugi Y."/>
            <person name="Tanahashi T."/>
            <person name="Sakakibara K."/>
            <person name="Fujita T."/>
            <person name="Oishi K."/>
            <person name="Shin-I T."/>
            <person name="Kuroki Y."/>
            <person name="Toyoda A."/>
            <person name="Suzuki Y."/>
            <person name="Hashimoto A."/>
            <person name="Yamaguchi K."/>
            <person name="Sugano A."/>
            <person name="Kohara Y."/>
            <person name="Fujiyama A."/>
            <person name="Anterola A."/>
            <person name="Aoki S."/>
            <person name="Ashton N."/>
            <person name="Barbazuk W.B."/>
            <person name="Barker E."/>
            <person name="Bennetzen J."/>
            <person name="Bezanilla M."/>
            <person name="Blankenship R."/>
            <person name="Cho S.H."/>
            <person name="Dutcher S."/>
            <person name="Estelle M."/>
            <person name="Fawcett J.A."/>
            <person name="Gundlach H."/>
            <person name="Hanada K."/>
            <person name="Heyl A."/>
            <person name="Hicks K.A."/>
            <person name="Hugh J."/>
            <person name="Lohr M."/>
            <person name="Mayer K."/>
            <person name="Melkozernov A."/>
            <person name="Murata T."/>
            <person name="Nelson D."/>
            <person name="Pils B."/>
            <person name="Prigge M."/>
            <person name="Reiss B."/>
            <person name="Renner T."/>
            <person name="Rombauts S."/>
            <person name="Rushton P."/>
            <person name="Sanderfoot A."/>
            <person name="Schween G."/>
            <person name="Shiu S.-H."/>
            <person name="Stueber K."/>
            <person name="Theodoulou F.L."/>
            <person name="Tu H."/>
            <person name="Van de Peer Y."/>
            <person name="Verrier P.J."/>
            <person name="Waters E."/>
            <person name="Wood A."/>
            <person name="Yang L."/>
            <person name="Cove D."/>
            <person name="Cuming A."/>
            <person name="Hasebe M."/>
            <person name="Lucas S."/>
            <person name="Mishler D.B."/>
            <person name="Reski R."/>
            <person name="Grigoriev I."/>
            <person name="Quatrano R.S."/>
            <person name="Boore J.L."/>
        </authorList>
    </citation>
    <scope>NUCLEOTIDE SEQUENCE [LARGE SCALE GENOMIC DNA]</scope>
    <source>
        <strain evidence="16 17">cv. Gransden 2004</strain>
    </source>
</reference>
<keyword evidence="3" id="KW-0813">Transport</keyword>
<evidence type="ECO:0000256" key="10">
    <source>
        <dbReference type="ARBA" id="ARBA00023065"/>
    </source>
</evidence>
<evidence type="ECO:0000256" key="3">
    <source>
        <dbReference type="ARBA" id="ARBA00022448"/>
    </source>
</evidence>
<accession>A0A2K1JY40</accession>
<dbReference type="OrthoDB" id="186625at2759"/>
<dbReference type="GO" id="GO:1990246">
    <property type="term" value="C:uniplex complex"/>
    <property type="evidence" value="ECO:0000318"/>
    <property type="project" value="GO_Central"/>
</dbReference>